<dbReference type="PROSITE" id="PS50157">
    <property type="entry name" value="ZINC_FINGER_C2H2_2"/>
    <property type="match status" value="2"/>
</dbReference>
<feature type="region of interest" description="Disordered" evidence="8">
    <location>
        <begin position="416"/>
        <end position="440"/>
    </location>
</feature>
<protein>
    <recommendedName>
        <fullName evidence="13">Zn(2)-C6 fungal-type domain-containing protein</fullName>
    </recommendedName>
</protein>
<feature type="compositionally biased region" description="Polar residues" evidence="8">
    <location>
        <begin position="187"/>
        <end position="200"/>
    </location>
</feature>
<evidence type="ECO:0000259" key="10">
    <source>
        <dbReference type="PROSITE" id="PS50157"/>
    </source>
</evidence>
<dbReference type="PROSITE" id="PS00028">
    <property type="entry name" value="ZINC_FINGER_C2H2_1"/>
    <property type="match status" value="2"/>
</dbReference>
<keyword evidence="4" id="KW-0805">Transcription regulation</keyword>
<feature type="compositionally biased region" description="Polar residues" evidence="8">
    <location>
        <begin position="132"/>
        <end position="143"/>
    </location>
</feature>
<dbReference type="OrthoDB" id="6365676at2759"/>
<feature type="region of interest" description="Disordered" evidence="8">
    <location>
        <begin position="321"/>
        <end position="402"/>
    </location>
</feature>
<dbReference type="FunFam" id="3.30.160.60:FF:002343">
    <property type="entry name" value="Zinc finger protein 33A"/>
    <property type="match status" value="1"/>
</dbReference>
<dbReference type="RefSeq" id="XP_040763844.1">
    <property type="nucleotide sequence ID" value="XM_040911263.1"/>
</dbReference>
<feature type="domain" description="C2H2-type" evidence="10">
    <location>
        <begin position="33"/>
        <end position="61"/>
    </location>
</feature>
<evidence type="ECO:0000256" key="2">
    <source>
        <dbReference type="ARBA" id="ARBA00022771"/>
    </source>
</evidence>
<feature type="domain" description="C2H2-type" evidence="10">
    <location>
        <begin position="5"/>
        <end position="32"/>
    </location>
</feature>
<dbReference type="InterPro" id="IPR036864">
    <property type="entry name" value="Zn2-C6_fun-type_DNA-bd_sf"/>
</dbReference>
<dbReference type="InParanoid" id="A0A165E283"/>
<feature type="compositionally biased region" description="Polar residues" evidence="8">
    <location>
        <begin position="808"/>
        <end position="821"/>
    </location>
</feature>
<evidence type="ECO:0000256" key="6">
    <source>
        <dbReference type="ARBA" id="ARBA00023242"/>
    </source>
</evidence>
<feature type="compositionally biased region" description="Pro residues" evidence="8">
    <location>
        <begin position="690"/>
        <end position="699"/>
    </location>
</feature>
<feature type="region of interest" description="Disordered" evidence="8">
    <location>
        <begin position="838"/>
        <end position="863"/>
    </location>
</feature>
<feature type="region of interest" description="Disordered" evidence="8">
    <location>
        <begin position="525"/>
        <end position="611"/>
    </location>
</feature>
<evidence type="ECO:0000256" key="5">
    <source>
        <dbReference type="ARBA" id="ARBA00023163"/>
    </source>
</evidence>
<dbReference type="Pfam" id="PF00096">
    <property type="entry name" value="zf-C2H2"/>
    <property type="match status" value="1"/>
</dbReference>
<feature type="region of interest" description="Disordered" evidence="8">
    <location>
        <begin position="121"/>
        <end position="143"/>
    </location>
</feature>
<dbReference type="PANTHER" id="PTHR47660:SF2">
    <property type="entry name" value="TRANSCRIPTION FACTOR WITH C2H2 AND ZN(2)-CYS(6) DNA BINDING DOMAIN (EUROFUNG)"/>
    <property type="match status" value="1"/>
</dbReference>
<feature type="compositionally biased region" description="Polar residues" evidence="8">
    <location>
        <begin position="529"/>
        <end position="544"/>
    </location>
</feature>
<dbReference type="Gene3D" id="3.30.160.60">
    <property type="entry name" value="Classic Zinc Finger"/>
    <property type="match status" value="2"/>
</dbReference>
<feature type="region of interest" description="Disordered" evidence="8">
    <location>
        <begin position="650"/>
        <end position="823"/>
    </location>
</feature>
<feature type="compositionally biased region" description="Polar residues" evidence="8">
    <location>
        <begin position="322"/>
        <end position="344"/>
    </location>
</feature>
<feature type="domain" description="Zn(2)-C6 fungal-type" evidence="9">
    <location>
        <begin position="85"/>
        <end position="114"/>
    </location>
</feature>
<dbReference type="PANTHER" id="PTHR47660">
    <property type="entry name" value="TRANSCRIPTION FACTOR WITH C2H2 AND ZN(2)-CYS(6) DNA BINDING DOMAIN (EUROFUNG)-RELATED-RELATED"/>
    <property type="match status" value="1"/>
</dbReference>
<dbReference type="InterPro" id="IPR013087">
    <property type="entry name" value="Znf_C2H2_type"/>
</dbReference>
<keyword evidence="6" id="KW-0539">Nucleus</keyword>
<evidence type="ECO:0000313" key="12">
    <source>
        <dbReference type="Proteomes" id="UP000076871"/>
    </source>
</evidence>
<dbReference type="GO" id="GO:0000981">
    <property type="term" value="F:DNA-binding transcription factor activity, RNA polymerase II-specific"/>
    <property type="evidence" value="ECO:0007669"/>
    <property type="project" value="InterPro"/>
</dbReference>
<keyword evidence="5" id="KW-0804">Transcription</keyword>
<dbReference type="Proteomes" id="UP000076871">
    <property type="component" value="Unassembled WGS sequence"/>
</dbReference>
<evidence type="ECO:0000256" key="3">
    <source>
        <dbReference type="ARBA" id="ARBA00022833"/>
    </source>
</evidence>
<dbReference type="STRING" id="1314785.A0A165E283"/>
<dbReference type="SUPFAM" id="SSF57701">
    <property type="entry name" value="Zn2/Cys6 DNA-binding domain"/>
    <property type="match status" value="1"/>
</dbReference>
<dbReference type="InterPro" id="IPR001138">
    <property type="entry name" value="Zn2Cys6_DnaBD"/>
</dbReference>
<dbReference type="SMART" id="SM00355">
    <property type="entry name" value="ZnF_C2H2"/>
    <property type="match status" value="2"/>
</dbReference>
<keyword evidence="12" id="KW-1185">Reference proteome</keyword>
<evidence type="ECO:0000256" key="8">
    <source>
        <dbReference type="SAM" id="MobiDB-lite"/>
    </source>
</evidence>
<feature type="compositionally biased region" description="Basic and acidic residues" evidence="8">
    <location>
        <begin position="600"/>
        <end position="611"/>
    </location>
</feature>
<dbReference type="GeneID" id="63828291"/>
<keyword evidence="2 7" id="KW-0863">Zinc-finger</keyword>
<evidence type="ECO:0000256" key="4">
    <source>
        <dbReference type="ARBA" id="ARBA00023015"/>
    </source>
</evidence>
<dbReference type="AlphaFoldDB" id="A0A165E283"/>
<keyword evidence="3" id="KW-0862">Zinc</keyword>
<evidence type="ECO:0000256" key="7">
    <source>
        <dbReference type="PROSITE-ProRule" id="PRU00042"/>
    </source>
</evidence>
<accession>A0A165E283</accession>
<dbReference type="PROSITE" id="PS50048">
    <property type="entry name" value="ZN2_CY6_FUNGAL_2"/>
    <property type="match status" value="1"/>
</dbReference>
<reference evidence="11 12" key="1">
    <citation type="journal article" date="2016" name="Mol. Biol. Evol.">
        <title>Comparative Genomics of Early-Diverging Mushroom-Forming Fungi Provides Insights into the Origins of Lignocellulose Decay Capabilities.</title>
        <authorList>
            <person name="Nagy L.G."/>
            <person name="Riley R."/>
            <person name="Tritt A."/>
            <person name="Adam C."/>
            <person name="Daum C."/>
            <person name="Floudas D."/>
            <person name="Sun H."/>
            <person name="Yadav J.S."/>
            <person name="Pangilinan J."/>
            <person name="Larsson K.H."/>
            <person name="Matsuura K."/>
            <person name="Barry K."/>
            <person name="Labutti K."/>
            <person name="Kuo R."/>
            <person name="Ohm R.A."/>
            <person name="Bhattacharya S.S."/>
            <person name="Shirouzu T."/>
            <person name="Yoshinaga Y."/>
            <person name="Martin F.M."/>
            <person name="Grigoriev I.V."/>
            <person name="Hibbett D.S."/>
        </authorList>
    </citation>
    <scope>NUCLEOTIDE SEQUENCE [LARGE SCALE GENOMIC DNA]</scope>
    <source>
        <strain evidence="11 12">93-53</strain>
    </source>
</reference>
<dbReference type="Gene3D" id="4.10.240.10">
    <property type="entry name" value="Zn(2)-C6 fungal-type DNA-binding domain"/>
    <property type="match status" value="1"/>
</dbReference>
<evidence type="ECO:0000256" key="1">
    <source>
        <dbReference type="ARBA" id="ARBA00022723"/>
    </source>
</evidence>
<organism evidence="11 12">
    <name type="scientific">Laetiporus sulphureus 93-53</name>
    <dbReference type="NCBI Taxonomy" id="1314785"/>
    <lineage>
        <taxon>Eukaryota</taxon>
        <taxon>Fungi</taxon>
        <taxon>Dikarya</taxon>
        <taxon>Basidiomycota</taxon>
        <taxon>Agaricomycotina</taxon>
        <taxon>Agaricomycetes</taxon>
        <taxon>Polyporales</taxon>
        <taxon>Laetiporus</taxon>
    </lineage>
</organism>
<dbReference type="GO" id="GO:0008270">
    <property type="term" value="F:zinc ion binding"/>
    <property type="evidence" value="ECO:0007669"/>
    <property type="project" value="UniProtKB-KW"/>
</dbReference>
<gene>
    <name evidence="11" type="ORF">LAESUDRAFT_743565</name>
</gene>
<dbReference type="InterPro" id="IPR036236">
    <property type="entry name" value="Znf_C2H2_sf"/>
</dbReference>
<feature type="region of interest" description="Disordered" evidence="8">
    <location>
        <begin position="187"/>
        <end position="206"/>
    </location>
</feature>
<evidence type="ECO:0000313" key="11">
    <source>
        <dbReference type="EMBL" id="KZT06104.1"/>
    </source>
</evidence>
<name>A0A165E283_9APHY</name>
<sequence length="863" mass="92141">MAGDHKCPVCQSTFTRPQHVARHMRSHTGDRPYKCQHCGDQFARSDLLSRHINKCHASEKPPTTTAPNRRKGSAAASRATTSKQACDQCVQSSLPCDGANPCSKCVQRKCRCTYVKFHRQTAPQGPGHPVPNQLSQPSRTTIAGSSRLSDDFILGPPQTQFAFPSMYAPNAGTEYTLPPTSTTLYGYNPSDPHQSPASSMTLSASTRDSLSSSSDVMARYHAQAELLSRANALNGPLAVMGSGAPPAADNAMSANTLYSSDPHAQSHFNRFSLPMPAASWAHSNDAHTQQSFQGVDEHDKEYDPAYRQPFHTRERRIATGSGEPTLQAHPTTHGATFPPLSSTVGGAGGYSGDVGFQRHSDDLNDDFGSDAGSNERSHSIPSSAASSSVHLPLPDSQQQQARQSFALREFSHFDAAQDAGNNPHNIGHKHEYSGSFENDGQGEGGFSSAFGLMSLDDPNVLAGLSTDSAPFFSNMTPGAGGTSSLNFATPTQDILSALKAGKNDMDSKEMRDFWKMYVRTPLSGPGSANMLSLATPTGPGQTLGSRPSPSRRHSRVASLPSMKTPPLLSDVNSGALPPLSRFAFNDGTRNDGSRNMQFPHSEHESDQRDRNANANANAFSSIRTTLHGGDDLKSYEQAVLARRAPMNLNLVPKRRGTMPPRASATSSILQQQQSSDAKASSSVNASPVAPHLPPPPPPFMSNKIPDLLNRPSSTASNSSSLAHAFGATDSNAHPQTQQATSRPPSQSGPSGMRPPSVASSTVVGSDAGHDFDPSFRPSFKRLASQTLGPENSKRALLGPAGWDDDARQSLSTSTERGSSDVNRLGSAYDRSVVGLLDRQRRSSYPMTGMQAMQPLRRAEESGT</sequence>
<keyword evidence="1" id="KW-0479">Metal-binding</keyword>
<feature type="compositionally biased region" description="Low complexity" evidence="8">
    <location>
        <begin position="670"/>
        <end position="689"/>
    </location>
</feature>
<evidence type="ECO:0008006" key="13">
    <source>
        <dbReference type="Google" id="ProtNLM"/>
    </source>
</evidence>
<proteinExistence type="predicted"/>
<feature type="region of interest" description="Disordered" evidence="8">
    <location>
        <begin position="281"/>
        <end position="301"/>
    </location>
</feature>
<feature type="compositionally biased region" description="Polar residues" evidence="8">
    <location>
        <begin position="728"/>
        <end position="749"/>
    </location>
</feature>
<feature type="compositionally biased region" description="Low complexity" evidence="8">
    <location>
        <begin position="379"/>
        <end position="393"/>
    </location>
</feature>
<dbReference type="CDD" id="cd00067">
    <property type="entry name" value="GAL4"/>
    <property type="match status" value="1"/>
</dbReference>
<feature type="region of interest" description="Disordered" evidence="8">
    <location>
        <begin position="54"/>
        <end position="76"/>
    </location>
</feature>
<dbReference type="EMBL" id="KV427626">
    <property type="protein sequence ID" value="KZT06104.1"/>
    <property type="molecule type" value="Genomic_DNA"/>
</dbReference>
<evidence type="ECO:0000259" key="9">
    <source>
        <dbReference type="PROSITE" id="PS50048"/>
    </source>
</evidence>
<dbReference type="SUPFAM" id="SSF57667">
    <property type="entry name" value="beta-beta-alpha zinc fingers"/>
    <property type="match status" value="1"/>
</dbReference>